<dbReference type="OrthoDB" id="9794564at2"/>
<dbReference type="CDD" id="cd02798">
    <property type="entry name" value="tRNA_bind_CsaA"/>
    <property type="match status" value="1"/>
</dbReference>
<reference evidence="6" key="1">
    <citation type="submission" date="2017-01" db="EMBL/GenBank/DDBJ databases">
        <authorList>
            <person name="Varghese N."/>
            <person name="Submissions S."/>
        </authorList>
    </citation>
    <scope>NUCLEOTIDE SEQUENCE [LARGE SCALE GENOMIC DNA]</scope>
    <source>
        <strain evidence="6">DSM 18017</strain>
    </source>
</reference>
<proteinExistence type="predicted"/>
<dbReference type="Pfam" id="PF01588">
    <property type="entry name" value="tRNA_bind"/>
    <property type="match status" value="1"/>
</dbReference>
<keyword evidence="2 3" id="KW-0694">RNA-binding</keyword>
<dbReference type="RefSeq" id="WP_076551947.1">
    <property type="nucleotide sequence ID" value="NZ_FTOL01000003.1"/>
</dbReference>
<evidence type="ECO:0000256" key="2">
    <source>
        <dbReference type="ARBA" id="ARBA00022884"/>
    </source>
</evidence>
<dbReference type="InterPro" id="IPR002547">
    <property type="entry name" value="tRNA-bd_dom"/>
</dbReference>
<evidence type="ECO:0000259" key="4">
    <source>
        <dbReference type="PROSITE" id="PS50886"/>
    </source>
</evidence>
<dbReference type="NCBIfam" id="TIGR02222">
    <property type="entry name" value="chap_CsaA"/>
    <property type="match status" value="1"/>
</dbReference>
<gene>
    <name evidence="5" type="ORF">SAMN05421786_103210</name>
</gene>
<dbReference type="PANTHER" id="PTHR11586:SF37">
    <property type="entry name" value="TRNA-BINDING DOMAIN-CONTAINING PROTEIN"/>
    <property type="match status" value="1"/>
</dbReference>
<protein>
    <submittedName>
        <fullName evidence="5">tRNA-binding protein</fullName>
    </submittedName>
</protein>
<accession>A0A1N7N4J0</accession>
<dbReference type="Gene3D" id="2.40.50.140">
    <property type="entry name" value="Nucleic acid-binding proteins"/>
    <property type="match status" value="1"/>
</dbReference>
<dbReference type="STRING" id="373668.SAMN05421786_103210"/>
<evidence type="ECO:0000313" key="5">
    <source>
        <dbReference type="EMBL" id="SIS93275.1"/>
    </source>
</evidence>
<sequence>MTTKPDITWADFEKVDIRCGTIISVNDFEKARNPSYQLEIDFGDLGIRKSSAQITSLYEKEELIGKQILAVVNFPKKQIANFFSECLVLGLYGEDKNDVTLLTPSLPTKNGMQVG</sequence>
<dbReference type="NCBIfam" id="NF007495">
    <property type="entry name" value="PRK10089.1-4"/>
    <property type="match status" value="1"/>
</dbReference>
<dbReference type="NCBIfam" id="NF007494">
    <property type="entry name" value="PRK10089.1-3"/>
    <property type="match status" value="1"/>
</dbReference>
<keyword evidence="1 3" id="KW-0820">tRNA-binding</keyword>
<dbReference type="SUPFAM" id="SSF50249">
    <property type="entry name" value="Nucleic acid-binding proteins"/>
    <property type="match status" value="1"/>
</dbReference>
<dbReference type="PANTHER" id="PTHR11586">
    <property type="entry name" value="TRNA-AMINOACYLATION COFACTOR ARC1 FAMILY MEMBER"/>
    <property type="match status" value="1"/>
</dbReference>
<organism evidence="5 6">
    <name type="scientific">Chryseobacterium ureilyticum</name>
    <dbReference type="NCBI Taxonomy" id="373668"/>
    <lineage>
        <taxon>Bacteria</taxon>
        <taxon>Pseudomonadati</taxon>
        <taxon>Bacteroidota</taxon>
        <taxon>Flavobacteriia</taxon>
        <taxon>Flavobacteriales</taxon>
        <taxon>Weeksellaceae</taxon>
        <taxon>Chryseobacterium group</taxon>
        <taxon>Chryseobacterium</taxon>
    </lineage>
</organism>
<dbReference type="GO" id="GO:0000049">
    <property type="term" value="F:tRNA binding"/>
    <property type="evidence" value="ECO:0007669"/>
    <property type="project" value="UniProtKB-UniRule"/>
</dbReference>
<keyword evidence="6" id="KW-1185">Reference proteome</keyword>
<evidence type="ECO:0000313" key="6">
    <source>
        <dbReference type="Proteomes" id="UP000186744"/>
    </source>
</evidence>
<dbReference type="Proteomes" id="UP000186744">
    <property type="component" value="Unassembled WGS sequence"/>
</dbReference>
<dbReference type="InterPro" id="IPR012340">
    <property type="entry name" value="NA-bd_OB-fold"/>
</dbReference>
<dbReference type="AlphaFoldDB" id="A0A1N7N4J0"/>
<dbReference type="EMBL" id="FTOL01000003">
    <property type="protein sequence ID" value="SIS93275.1"/>
    <property type="molecule type" value="Genomic_DNA"/>
</dbReference>
<dbReference type="InterPro" id="IPR051270">
    <property type="entry name" value="Tyrosine-tRNA_ligase_regulator"/>
</dbReference>
<evidence type="ECO:0000256" key="3">
    <source>
        <dbReference type="PROSITE-ProRule" id="PRU00209"/>
    </source>
</evidence>
<dbReference type="FunFam" id="2.40.50.140:FF:000165">
    <property type="entry name" value="Chaperone CsaA"/>
    <property type="match status" value="1"/>
</dbReference>
<feature type="domain" description="TRNA-binding" evidence="4">
    <location>
        <begin position="11"/>
        <end position="115"/>
    </location>
</feature>
<name>A0A1N7N4J0_9FLAO</name>
<evidence type="ECO:0000256" key="1">
    <source>
        <dbReference type="ARBA" id="ARBA00022555"/>
    </source>
</evidence>
<dbReference type="PROSITE" id="PS50886">
    <property type="entry name" value="TRBD"/>
    <property type="match status" value="1"/>
</dbReference>
<dbReference type="InterPro" id="IPR008231">
    <property type="entry name" value="CsaA"/>
</dbReference>